<protein>
    <submittedName>
        <fullName evidence="2">Uncharacterized protein</fullName>
    </submittedName>
</protein>
<comment type="caution">
    <text evidence="2">The sequence shown here is derived from an EMBL/GenBank/DDBJ whole genome shotgun (WGS) entry which is preliminary data.</text>
</comment>
<reference evidence="2" key="1">
    <citation type="journal article" date="2019" name="Sci. Rep.">
        <title>Draft genome of Tanacetum cinerariifolium, the natural source of mosquito coil.</title>
        <authorList>
            <person name="Yamashiro T."/>
            <person name="Shiraishi A."/>
            <person name="Satake H."/>
            <person name="Nakayama K."/>
        </authorList>
    </citation>
    <scope>NUCLEOTIDE SEQUENCE</scope>
</reference>
<feature type="compositionally biased region" description="Polar residues" evidence="1">
    <location>
        <begin position="197"/>
        <end position="210"/>
    </location>
</feature>
<proteinExistence type="predicted"/>
<dbReference type="EMBL" id="BKCJ010001082">
    <property type="protein sequence ID" value="GEU38689.1"/>
    <property type="molecule type" value="Genomic_DNA"/>
</dbReference>
<accession>A0A6L2JPY0</accession>
<gene>
    <name evidence="2" type="ORF">Tci_010667</name>
</gene>
<feature type="region of interest" description="Disordered" evidence="1">
    <location>
        <begin position="156"/>
        <end position="210"/>
    </location>
</feature>
<evidence type="ECO:0000313" key="2">
    <source>
        <dbReference type="EMBL" id="GEU38689.1"/>
    </source>
</evidence>
<evidence type="ECO:0000256" key="1">
    <source>
        <dbReference type="SAM" id="MobiDB-lite"/>
    </source>
</evidence>
<name>A0A6L2JPY0_TANCI</name>
<dbReference type="AlphaFoldDB" id="A0A6L2JPY0"/>
<organism evidence="2">
    <name type="scientific">Tanacetum cinerariifolium</name>
    <name type="common">Dalmatian daisy</name>
    <name type="synonym">Chrysanthemum cinerariifolium</name>
    <dbReference type="NCBI Taxonomy" id="118510"/>
    <lineage>
        <taxon>Eukaryota</taxon>
        <taxon>Viridiplantae</taxon>
        <taxon>Streptophyta</taxon>
        <taxon>Embryophyta</taxon>
        <taxon>Tracheophyta</taxon>
        <taxon>Spermatophyta</taxon>
        <taxon>Magnoliopsida</taxon>
        <taxon>eudicotyledons</taxon>
        <taxon>Gunneridae</taxon>
        <taxon>Pentapetalae</taxon>
        <taxon>asterids</taxon>
        <taxon>campanulids</taxon>
        <taxon>Asterales</taxon>
        <taxon>Asteraceae</taxon>
        <taxon>Asteroideae</taxon>
        <taxon>Anthemideae</taxon>
        <taxon>Anthemidinae</taxon>
        <taxon>Tanacetum</taxon>
    </lineage>
</organism>
<sequence length="289" mass="33252">MTLPDIPNFASLFQFDQRMKEAVDVAVQLQTNKLREEAQTENQEFLNQVDSTMKTIIKEHVQAQVSKIMPKIEKYVTETLGAEVLVRSTNEPPTSYAVATSLLEFELKKILIAKIEENKSINRSYFQENRYNEMVESYNSEKDIITSYGDVVTLKRGRDDQDKDEDPSAGSNRGSKRRRSGKEAESLKEPTHKESKSTSSLKGASRSQPKSLGNFAYEEEHGTCKSVVELEYYLEEVFKATNDRLDWHNPEGKPYPYDFSKPLPLILNKRGHQVIPLYHFINNDLEYLK</sequence>
<feature type="compositionally biased region" description="Basic and acidic residues" evidence="1">
    <location>
        <begin position="181"/>
        <end position="196"/>
    </location>
</feature>